<evidence type="ECO:0000256" key="2">
    <source>
        <dbReference type="ARBA" id="ARBA00022737"/>
    </source>
</evidence>
<dbReference type="CTD" id="29964"/>
<dbReference type="Pfam" id="PF00412">
    <property type="entry name" value="LIM"/>
    <property type="match status" value="1"/>
</dbReference>
<keyword evidence="1 5" id="KW-0479">Metal-binding</keyword>
<feature type="region of interest" description="Disordered" evidence="6">
    <location>
        <begin position="327"/>
        <end position="373"/>
    </location>
</feature>
<dbReference type="Pfam" id="PF06297">
    <property type="entry name" value="PET"/>
    <property type="match status" value="1"/>
</dbReference>
<protein>
    <submittedName>
        <fullName evidence="9">Prickle-like protein 4 isoform X2</fullName>
    </submittedName>
</protein>
<feature type="domain" description="LIM zinc-binding" evidence="7">
    <location>
        <begin position="112"/>
        <end position="173"/>
    </location>
</feature>
<dbReference type="SMART" id="SM00132">
    <property type="entry name" value="LIM"/>
    <property type="match status" value="2"/>
</dbReference>
<evidence type="ECO:0000256" key="4">
    <source>
        <dbReference type="ARBA" id="ARBA00023038"/>
    </source>
</evidence>
<feature type="region of interest" description="Disordered" evidence="6">
    <location>
        <begin position="428"/>
        <end position="456"/>
    </location>
</feature>
<dbReference type="AlphaFoldDB" id="A0A6P7ZT05"/>
<proteinExistence type="predicted"/>
<keyword evidence="4 5" id="KW-0440">LIM domain</keyword>
<keyword evidence="8" id="KW-1185">Reference proteome</keyword>
<evidence type="ECO:0000313" key="8">
    <source>
        <dbReference type="Proteomes" id="UP000515156"/>
    </source>
</evidence>
<dbReference type="SUPFAM" id="SSF57716">
    <property type="entry name" value="Glucocorticoid receptor-like (DNA-binding domain)"/>
    <property type="match status" value="1"/>
</dbReference>
<gene>
    <name evidence="9" type="primary">PRICKLE4</name>
</gene>
<organism evidence="8 9">
    <name type="scientific">Microcaecilia unicolor</name>
    <dbReference type="NCBI Taxonomy" id="1415580"/>
    <lineage>
        <taxon>Eukaryota</taxon>
        <taxon>Metazoa</taxon>
        <taxon>Chordata</taxon>
        <taxon>Craniata</taxon>
        <taxon>Vertebrata</taxon>
        <taxon>Euteleostomi</taxon>
        <taxon>Amphibia</taxon>
        <taxon>Gymnophiona</taxon>
        <taxon>Siphonopidae</taxon>
        <taxon>Microcaecilia</taxon>
    </lineage>
</organism>
<dbReference type="GeneID" id="115481984"/>
<evidence type="ECO:0000256" key="1">
    <source>
        <dbReference type="ARBA" id="ARBA00022723"/>
    </source>
</evidence>
<evidence type="ECO:0000313" key="9">
    <source>
        <dbReference type="RefSeq" id="XP_030077361.1"/>
    </source>
</evidence>
<dbReference type="PANTHER" id="PTHR24211:SF35">
    <property type="entry name" value="PRICKLE-LIKE PROTEIN 4"/>
    <property type="match status" value="1"/>
</dbReference>
<sequence length="494" mass="54413">MAVLSPVHYQRARFTCNGKQAGTSDASPCDNDSGCVLEEELQPAKLFNSPRTDIITAVHLKALLSQLPPQDSDDRYCHWFLGEKERGELQRFSAWRRLNALGQAVLQPTVSLSAECCSPQLIFAEELTEAEGWNWHVEHFCCTDCEGVLGGQKYVMKSGSPYCFTCFQSLYAETCQSCGDPIGLDCQHVSYQGQHWHARTSCFCCDSCQKSLLGSPFTIRYGVLFCSETCSWNPDFVSHGIGDGTTQRDSSETVEAWWNQTGQTASHRVHDNAPQFQGKDPQDPKAVWPQPKEDRVTRPSQKDVQSSNCEKQPIETLMAAGHITTRDSTGTSVATQKAPSEPPVVSLQRHRSAQDSKTRGELSLSRQEPDWESEPCALYGPSCSALITQHQGPQPERKKQSCQALHQHNGGESGLKNQTLSGRASCSACPGNSQRAAGDDHSGCSTCSSSSESEQEGFFFGKPIPSCRTTDSICAGQDWNPHREDERNKKCNVS</sequence>
<dbReference type="PANTHER" id="PTHR24211">
    <property type="entry name" value="LIM DOMAIN-CONTAINING PROTEIN"/>
    <property type="match status" value="1"/>
</dbReference>
<dbReference type="RefSeq" id="XP_030077361.1">
    <property type="nucleotide sequence ID" value="XM_030221501.1"/>
</dbReference>
<evidence type="ECO:0000256" key="3">
    <source>
        <dbReference type="ARBA" id="ARBA00022833"/>
    </source>
</evidence>
<evidence type="ECO:0000256" key="6">
    <source>
        <dbReference type="SAM" id="MobiDB-lite"/>
    </source>
</evidence>
<dbReference type="CDD" id="cd09342">
    <property type="entry name" value="LIM3_Testin_like"/>
    <property type="match status" value="1"/>
</dbReference>
<dbReference type="PROSITE" id="PS50023">
    <property type="entry name" value="LIM_DOMAIN_2"/>
    <property type="match status" value="1"/>
</dbReference>
<evidence type="ECO:0000256" key="5">
    <source>
        <dbReference type="PROSITE-ProRule" id="PRU00125"/>
    </source>
</evidence>
<dbReference type="InterPro" id="IPR010442">
    <property type="entry name" value="PET_domain"/>
</dbReference>
<dbReference type="GO" id="GO:0008270">
    <property type="term" value="F:zinc ion binding"/>
    <property type="evidence" value="ECO:0007669"/>
    <property type="project" value="InterPro"/>
</dbReference>
<keyword evidence="3 5" id="KW-0862">Zinc</keyword>
<dbReference type="InterPro" id="IPR001781">
    <property type="entry name" value="Znf_LIM"/>
</dbReference>
<dbReference type="Proteomes" id="UP000515156">
    <property type="component" value="Chromosome 12"/>
</dbReference>
<dbReference type="InterPro" id="IPR047120">
    <property type="entry name" value="Pk/Esn/Tes"/>
</dbReference>
<feature type="region of interest" description="Disordered" evidence="6">
    <location>
        <begin position="387"/>
        <end position="416"/>
    </location>
</feature>
<name>A0A6P7ZT05_9AMPH</name>
<feature type="compositionally biased region" description="Basic and acidic residues" evidence="6">
    <location>
        <begin position="291"/>
        <end position="301"/>
    </location>
</feature>
<feature type="compositionally biased region" description="Polar residues" evidence="6">
    <location>
        <begin position="327"/>
        <end position="338"/>
    </location>
</feature>
<accession>A0A6P7ZT05</accession>
<evidence type="ECO:0000259" key="7">
    <source>
        <dbReference type="PROSITE" id="PS50023"/>
    </source>
</evidence>
<feature type="region of interest" description="Disordered" evidence="6">
    <location>
        <begin position="262"/>
        <end position="314"/>
    </location>
</feature>
<reference evidence="9" key="1">
    <citation type="submission" date="2025-08" db="UniProtKB">
        <authorList>
            <consortium name="RefSeq"/>
        </authorList>
    </citation>
    <scope>IDENTIFICATION</scope>
</reference>
<dbReference type="FunFam" id="2.10.110.10:FF:000005">
    <property type="entry name" value="Testin isoform 1"/>
    <property type="match status" value="1"/>
</dbReference>
<keyword evidence="2" id="KW-0677">Repeat</keyword>
<dbReference type="Gene3D" id="2.10.110.10">
    <property type="entry name" value="Cysteine Rich Protein"/>
    <property type="match status" value="2"/>
</dbReference>
<feature type="compositionally biased region" description="Low complexity" evidence="6">
    <location>
        <begin position="443"/>
        <end position="456"/>
    </location>
</feature>